<reference evidence="2 3" key="1">
    <citation type="journal article" date="2015" name="Genome Biol. Evol.">
        <title>The genome of winter moth (Operophtera brumata) provides a genomic perspective on sexual dimorphism and phenology.</title>
        <authorList>
            <person name="Derks M.F."/>
            <person name="Smit S."/>
            <person name="Salis L."/>
            <person name="Schijlen E."/>
            <person name="Bossers A."/>
            <person name="Mateman C."/>
            <person name="Pijl A.S."/>
            <person name="de Ridder D."/>
            <person name="Groenen M.A."/>
            <person name="Visser M.E."/>
            <person name="Megens H.J."/>
        </authorList>
    </citation>
    <scope>NUCLEOTIDE SEQUENCE [LARGE SCALE GENOMIC DNA]</scope>
    <source>
        <strain evidence="2">WM2013NL</strain>
        <tissue evidence="2">Head and thorax</tissue>
    </source>
</reference>
<comment type="caution">
    <text evidence="2">The sequence shown here is derived from an EMBL/GenBank/DDBJ whole genome shotgun (WGS) entry which is preliminary data.</text>
</comment>
<dbReference type="AlphaFoldDB" id="A0A0L7KQZ6"/>
<accession>A0A0L7KQZ6</accession>
<evidence type="ECO:0000313" key="2">
    <source>
        <dbReference type="EMBL" id="KOB65698.1"/>
    </source>
</evidence>
<sequence>MSERDNSEVHVNVTALTQSDEEQIDDEGTNSSADFSVPGVSEFTPLPSTNETPASWNKGLTKEDCAYMQ</sequence>
<organism evidence="2 3">
    <name type="scientific">Operophtera brumata</name>
    <name type="common">Winter moth</name>
    <name type="synonym">Phalaena brumata</name>
    <dbReference type="NCBI Taxonomy" id="104452"/>
    <lineage>
        <taxon>Eukaryota</taxon>
        <taxon>Metazoa</taxon>
        <taxon>Ecdysozoa</taxon>
        <taxon>Arthropoda</taxon>
        <taxon>Hexapoda</taxon>
        <taxon>Insecta</taxon>
        <taxon>Pterygota</taxon>
        <taxon>Neoptera</taxon>
        <taxon>Endopterygota</taxon>
        <taxon>Lepidoptera</taxon>
        <taxon>Glossata</taxon>
        <taxon>Ditrysia</taxon>
        <taxon>Geometroidea</taxon>
        <taxon>Geometridae</taxon>
        <taxon>Larentiinae</taxon>
        <taxon>Operophtera</taxon>
    </lineage>
</organism>
<dbReference type="EMBL" id="JTDY01006780">
    <property type="protein sequence ID" value="KOB65698.1"/>
    <property type="molecule type" value="Genomic_DNA"/>
</dbReference>
<feature type="region of interest" description="Disordered" evidence="1">
    <location>
        <begin position="1"/>
        <end position="69"/>
    </location>
</feature>
<name>A0A0L7KQZ6_OPEBR</name>
<gene>
    <name evidence="2" type="ORF">OBRU01_22354</name>
</gene>
<feature type="non-terminal residue" evidence="2">
    <location>
        <position position="69"/>
    </location>
</feature>
<evidence type="ECO:0000256" key="1">
    <source>
        <dbReference type="SAM" id="MobiDB-lite"/>
    </source>
</evidence>
<proteinExistence type="predicted"/>
<feature type="compositionally biased region" description="Acidic residues" evidence="1">
    <location>
        <begin position="19"/>
        <end position="28"/>
    </location>
</feature>
<feature type="compositionally biased region" description="Basic and acidic residues" evidence="1">
    <location>
        <begin position="60"/>
        <end position="69"/>
    </location>
</feature>
<dbReference type="Proteomes" id="UP000037510">
    <property type="component" value="Unassembled WGS sequence"/>
</dbReference>
<keyword evidence="3" id="KW-1185">Reference proteome</keyword>
<feature type="compositionally biased region" description="Polar residues" evidence="1">
    <location>
        <begin position="46"/>
        <end position="55"/>
    </location>
</feature>
<evidence type="ECO:0000313" key="3">
    <source>
        <dbReference type="Proteomes" id="UP000037510"/>
    </source>
</evidence>
<protein>
    <submittedName>
        <fullName evidence="2">Lin-52</fullName>
    </submittedName>
</protein>